<dbReference type="InterPro" id="IPR000086">
    <property type="entry name" value="NUDIX_hydrolase_dom"/>
</dbReference>
<dbReference type="AlphaFoldDB" id="A0A524RNF5"/>
<keyword evidence="2 4" id="KW-0378">Hydrolase</keyword>
<name>A0A524RNF5_9CHRO</name>
<accession>A0A524RNF5</accession>
<evidence type="ECO:0000313" key="5">
    <source>
        <dbReference type="Proteomes" id="UP000317990"/>
    </source>
</evidence>
<evidence type="ECO:0000313" key="4">
    <source>
        <dbReference type="EMBL" id="TGG92317.1"/>
    </source>
</evidence>
<dbReference type="PROSITE" id="PS51462">
    <property type="entry name" value="NUDIX"/>
    <property type="match status" value="1"/>
</dbReference>
<dbReference type="InterPro" id="IPR015797">
    <property type="entry name" value="NUDIX_hydrolase-like_dom_sf"/>
</dbReference>
<organism evidence="4 5">
    <name type="scientific">Aphanocapsa feldmannii 277cV</name>
    <dbReference type="NCBI Taxonomy" id="2507553"/>
    <lineage>
        <taxon>Bacteria</taxon>
        <taxon>Bacillati</taxon>
        <taxon>Cyanobacteriota</taxon>
        <taxon>Cyanophyceae</taxon>
        <taxon>Oscillatoriophycideae</taxon>
        <taxon>Chroococcales</taxon>
        <taxon>Microcystaceae</taxon>
        <taxon>Aphanocapsa</taxon>
    </lineage>
</organism>
<dbReference type="Proteomes" id="UP000317990">
    <property type="component" value="Unassembled WGS sequence"/>
</dbReference>
<dbReference type="GO" id="GO:0006753">
    <property type="term" value="P:nucleoside phosphate metabolic process"/>
    <property type="evidence" value="ECO:0007669"/>
    <property type="project" value="TreeGrafter"/>
</dbReference>
<dbReference type="GO" id="GO:0016787">
    <property type="term" value="F:hydrolase activity"/>
    <property type="evidence" value="ECO:0007669"/>
    <property type="project" value="UniProtKB-KW"/>
</dbReference>
<comment type="cofactor">
    <cofactor evidence="1">
        <name>Mg(2+)</name>
        <dbReference type="ChEBI" id="CHEBI:18420"/>
    </cofactor>
</comment>
<dbReference type="SUPFAM" id="SSF55811">
    <property type="entry name" value="Nudix"/>
    <property type="match status" value="1"/>
</dbReference>
<reference evidence="4 5" key="1">
    <citation type="journal article" date="2019" name="mSystems">
        <title>Life at home and on the roam: Genomic adaptions reflect the dual lifestyle of an intracellular, facultative symbiont.</title>
        <authorList>
            <person name="Burgsdorf I."/>
        </authorList>
    </citation>
    <scope>NUCLEOTIDE SEQUENCE [LARGE SCALE GENOMIC DNA]</scope>
    <source>
        <strain evidence="4">277cV</strain>
    </source>
</reference>
<sequence length="215" mass="23903">MPLPERHHRAPLPLSIRQHRANSQQVMPLPAPEPATQQELVALLKVRRMAFELARWRLPIGVEGCYGRIRHPGASLAVPFLDDGRVVILRQYRFAVQARLLEFPAGTLDEGEEPLPSMQRELGEEAGYSASRWDSLGTLVPCPGYSDERIHLFLARDLTPLAQPPAGDDDEDLEVLTMTPAELDVQLASGDELLDGKSVTAWYRARALLASEGRL</sequence>
<feature type="domain" description="Nudix hydrolase" evidence="3">
    <location>
        <begin position="67"/>
        <end position="200"/>
    </location>
</feature>
<dbReference type="GO" id="GO:0019693">
    <property type="term" value="P:ribose phosphate metabolic process"/>
    <property type="evidence" value="ECO:0007669"/>
    <property type="project" value="TreeGrafter"/>
</dbReference>
<evidence type="ECO:0000259" key="3">
    <source>
        <dbReference type="PROSITE" id="PS51462"/>
    </source>
</evidence>
<comment type="caution">
    <text evidence="4">The sequence shown here is derived from an EMBL/GenBank/DDBJ whole genome shotgun (WGS) entry which is preliminary data.</text>
</comment>
<protein>
    <submittedName>
        <fullName evidence="4">NUDIX hydrolase</fullName>
    </submittedName>
</protein>
<evidence type="ECO:0000256" key="1">
    <source>
        <dbReference type="ARBA" id="ARBA00001946"/>
    </source>
</evidence>
<proteinExistence type="predicted"/>
<dbReference type="Gene3D" id="3.90.79.10">
    <property type="entry name" value="Nucleoside Triphosphate Pyrophosphohydrolase"/>
    <property type="match status" value="1"/>
</dbReference>
<dbReference type="PANTHER" id="PTHR11839:SF18">
    <property type="entry name" value="NUDIX HYDROLASE DOMAIN-CONTAINING PROTEIN"/>
    <property type="match status" value="1"/>
</dbReference>
<dbReference type="EMBL" id="SRMO01000065">
    <property type="protein sequence ID" value="TGG92317.1"/>
    <property type="molecule type" value="Genomic_DNA"/>
</dbReference>
<dbReference type="Pfam" id="PF00293">
    <property type="entry name" value="NUDIX"/>
    <property type="match status" value="1"/>
</dbReference>
<evidence type="ECO:0000256" key="2">
    <source>
        <dbReference type="ARBA" id="ARBA00022801"/>
    </source>
</evidence>
<gene>
    <name evidence="4" type="ORF">ERJ67_06375</name>
</gene>
<dbReference type="CDD" id="cd03424">
    <property type="entry name" value="NUDIX_ADPRase_Nudt5_UGPPase_Nudt14"/>
    <property type="match status" value="1"/>
</dbReference>
<dbReference type="PANTHER" id="PTHR11839">
    <property type="entry name" value="UDP/ADP-SUGAR PYROPHOSPHATASE"/>
    <property type="match status" value="1"/>
</dbReference>